<keyword evidence="9" id="KW-0460">Magnesium</keyword>
<dbReference type="NCBIfam" id="TIGR00052">
    <property type="entry name" value="nudix-type nucleoside diphosphatase, YffH/AdpP family"/>
    <property type="match status" value="1"/>
</dbReference>
<dbReference type="GO" id="GO:0019693">
    <property type="term" value="P:ribose phosphate metabolic process"/>
    <property type="evidence" value="ECO:0007669"/>
    <property type="project" value="TreeGrafter"/>
</dbReference>
<dbReference type="RefSeq" id="WP_104958307.1">
    <property type="nucleotide sequence ID" value="NZ_CP026377.1"/>
</dbReference>
<keyword evidence="9" id="KW-0479">Metal-binding</keyword>
<dbReference type="PANTHER" id="PTHR11839">
    <property type="entry name" value="UDP/ADP-SUGAR PYROPHOSPHATASE"/>
    <property type="match status" value="1"/>
</dbReference>
<dbReference type="PANTHER" id="PTHR11839:SF18">
    <property type="entry name" value="NUDIX HYDROLASE DOMAIN-CONTAINING PROTEIN"/>
    <property type="match status" value="1"/>
</dbReference>
<evidence type="ECO:0000259" key="11">
    <source>
        <dbReference type="PROSITE" id="PS51462"/>
    </source>
</evidence>
<dbReference type="GO" id="GO:0046872">
    <property type="term" value="F:metal ion binding"/>
    <property type="evidence" value="ECO:0007669"/>
    <property type="project" value="UniProtKB-KW"/>
</dbReference>
<comment type="similarity">
    <text evidence="3">Belongs to the Nudix hydrolase family. NudK subfamily.</text>
</comment>
<evidence type="ECO:0000256" key="3">
    <source>
        <dbReference type="ARBA" id="ARBA00007275"/>
    </source>
</evidence>
<evidence type="ECO:0000256" key="2">
    <source>
        <dbReference type="ARBA" id="ARBA00001946"/>
    </source>
</evidence>
<feature type="short sequence motif" description="Nudix box" evidence="10">
    <location>
        <begin position="99"/>
        <end position="120"/>
    </location>
</feature>
<proteinExistence type="inferred from homology"/>
<gene>
    <name evidence="12" type="ORF">C2E15_16355</name>
</gene>
<dbReference type="PROSITE" id="PS51462">
    <property type="entry name" value="NUDIX"/>
    <property type="match status" value="1"/>
</dbReference>
<evidence type="ECO:0000256" key="6">
    <source>
        <dbReference type="ARBA" id="ARBA00022801"/>
    </source>
</evidence>
<dbReference type="EMBL" id="CP026377">
    <property type="protein sequence ID" value="AUX94485.1"/>
    <property type="molecule type" value="Genomic_DNA"/>
</dbReference>
<dbReference type="GO" id="GO:0006753">
    <property type="term" value="P:nucleoside phosphate metabolic process"/>
    <property type="evidence" value="ECO:0007669"/>
    <property type="project" value="TreeGrafter"/>
</dbReference>
<name>A0A1X1DQ34_9GAMM</name>
<organism evidence="12 13">
    <name type="scientific">Mixta gaviniae</name>
    <dbReference type="NCBI Taxonomy" id="665914"/>
    <lineage>
        <taxon>Bacteria</taxon>
        <taxon>Pseudomonadati</taxon>
        <taxon>Pseudomonadota</taxon>
        <taxon>Gammaproteobacteria</taxon>
        <taxon>Enterobacterales</taxon>
        <taxon>Erwiniaceae</taxon>
        <taxon>Mixta</taxon>
    </lineage>
</organism>
<reference evidence="12 13" key="1">
    <citation type="submission" date="2018-01" db="EMBL/GenBank/DDBJ databases">
        <title>Complete and assembled Genome of Pantoea gaviniae DSM22758T.</title>
        <authorList>
            <person name="Stevens M.J.A."/>
            <person name="Zurfluh K."/>
            <person name="Stephan R."/>
        </authorList>
    </citation>
    <scope>NUCLEOTIDE SEQUENCE [LARGE SCALE GENOMIC DNA]</scope>
    <source>
        <strain evidence="12 13">DSM 22758</strain>
    </source>
</reference>
<evidence type="ECO:0000256" key="10">
    <source>
        <dbReference type="PIRSR" id="PIRSR604385-3"/>
    </source>
</evidence>
<sequence>MPVKHAETGSLTAHRQAEVRIVESKTLSDDWYVLKKYTFDFRRRDGEWQRQSREVYDRGNGATLLLYNREKQSVILTRQFRFPLYVNHHSGFLLEAPAGLLDNLDPEECIRAEAEEETGYQVGQVQKVFEAFMSPGSVTEKLYFFIAEYQPDDRFSDGGGVKEEGEDIEVLEVHFQTALQAIRDGDIVDAKTIMLLHYLALNGIL</sequence>
<dbReference type="GO" id="GO:0016818">
    <property type="term" value="F:hydrolase activity, acting on acid anhydrides, in phosphorus-containing anhydrides"/>
    <property type="evidence" value="ECO:0007669"/>
    <property type="project" value="InterPro"/>
</dbReference>
<dbReference type="InterPro" id="IPR015797">
    <property type="entry name" value="NUDIX_hydrolase-like_dom_sf"/>
</dbReference>
<evidence type="ECO:0000256" key="7">
    <source>
        <dbReference type="ARBA" id="ARBA00032162"/>
    </source>
</evidence>
<evidence type="ECO:0000313" key="13">
    <source>
        <dbReference type="Proteomes" id="UP000238365"/>
    </source>
</evidence>
<dbReference type="OrthoDB" id="5292471at2"/>
<comment type="cofactor">
    <cofactor evidence="2 9">
        <name>Mg(2+)</name>
        <dbReference type="ChEBI" id="CHEBI:18420"/>
    </cofactor>
</comment>
<dbReference type="InterPro" id="IPR004385">
    <property type="entry name" value="NDP_pyrophosphatase"/>
</dbReference>
<dbReference type="Proteomes" id="UP000238365">
    <property type="component" value="Chromosome"/>
</dbReference>
<dbReference type="CDD" id="cd24157">
    <property type="entry name" value="NUDIX_GDPMK"/>
    <property type="match status" value="1"/>
</dbReference>
<dbReference type="SUPFAM" id="SSF55811">
    <property type="entry name" value="Nudix"/>
    <property type="match status" value="1"/>
</dbReference>
<dbReference type="AlphaFoldDB" id="A0A1X1DQ34"/>
<dbReference type="NCBIfam" id="NF011585">
    <property type="entry name" value="PRK15009.1"/>
    <property type="match status" value="1"/>
</dbReference>
<feature type="binding site" evidence="9">
    <location>
        <position position="117"/>
    </location>
    <ligand>
        <name>Mg(2+)</name>
        <dbReference type="ChEBI" id="CHEBI:18420"/>
        <label>1</label>
    </ligand>
</feature>
<keyword evidence="13" id="KW-1185">Reference proteome</keyword>
<evidence type="ECO:0000256" key="5">
    <source>
        <dbReference type="ARBA" id="ARBA00016377"/>
    </source>
</evidence>
<comment type="subunit">
    <text evidence="4">Homodimer.</text>
</comment>
<evidence type="ECO:0000256" key="8">
    <source>
        <dbReference type="ARBA" id="ARBA00032272"/>
    </source>
</evidence>
<evidence type="ECO:0000256" key="9">
    <source>
        <dbReference type="PIRSR" id="PIRSR604385-2"/>
    </source>
</evidence>
<feature type="domain" description="Nudix hydrolase" evidence="11">
    <location>
        <begin position="57"/>
        <end position="195"/>
    </location>
</feature>
<evidence type="ECO:0000256" key="1">
    <source>
        <dbReference type="ARBA" id="ARBA00000847"/>
    </source>
</evidence>
<dbReference type="GO" id="GO:0005829">
    <property type="term" value="C:cytosol"/>
    <property type="evidence" value="ECO:0007669"/>
    <property type="project" value="TreeGrafter"/>
</dbReference>
<dbReference type="InterPro" id="IPR000086">
    <property type="entry name" value="NUDIX_hydrolase_dom"/>
</dbReference>
<keyword evidence="6" id="KW-0378">Hydrolase</keyword>
<protein>
    <recommendedName>
        <fullName evidence="5">GDP-mannose pyrophosphatase</fullName>
    </recommendedName>
    <alternativeName>
        <fullName evidence="7">GDP-mannose hydrolase</fullName>
    </alternativeName>
    <alternativeName>
        <fullName evidence="8">GDPMK</fullName>
    </alternativeName>
</protein>
<dbReference type="Gene3D" id="3.90.79.10">
    <property type="entry name" value="Nucleoside Triphosphate Pyrophosphohydrolase"/>
    <property type="match status" value="1"/>
</dbReference>
<feature type="binding site" evidence="9">
    <location>
        <position position="98"/>
    </location>
    <ligand>
        <name>Mg(2+)</name>
        <dbReference type="ChEBI" id="CHEBI:18420"/>
        <label>1</label>
    </ligand>
</feature>
<comment type="catalytic activity">
    <reaction evidence="1">
        <text>GDP-alpha-D-mannose + H2O = alpha-D-mannose 1-phosphate + GMP + 2 H(+)</text>
        <dbReference type="Rhea" id="RHEA:27978"/>
        <dbReference type="ChEBI" id="CHEBI:15377"/>
        <dbReference type="ChEBI" id="CHEBI:15378"/>
        <dbReference type="ChEBI" id="CHEBI:57527"/>
        <dbReference type="ChEBI" id="CHEBI:58115"/>
        <dbReference type="ChEBI" id="CHEBI:58409"/>
    </reaction>
</comment>
<evidence type="ECO:0000313" key="12">
    <source>
        <dbReference type="EMBL" id="AUX94485.1"/>
    </source>
</evidence>
<feature type="binding site" evidence="9">
    <location>
        <position position="166"/>
    </location>
    <ligand>
        <name>Mg(2+)</name>
        <dbReference type="ChEBI" id="CHEBI:18420"/>
        <label>1</label>
    </ligand>
</feature>
<feature type="binding site" evidence="9">
    <location>
        <position position="113"/>
    </location>
    <ligand>
        <name>Mg(2+)</name>
        <dbReference type="ChEBI" id="CHEBI:18420"/>
        <label>1</label>
    </ligand>
</feature>
<dbReference type="Pfam" id="PF00293">
    <property type="entry name" value="NUDIX"/>
    <property type="match status" value="1"/>
</dbReference>
<dbReference type="KEGG" id="pgz:C2E15_16355"/>
<evidence type="ECO:0000256" key="4">
    <source>
        <dbReference type="ARBA" id="ARBA00011738"/>
    </source>
</evidence>
<accession>A0A1X1DQ34</accession>